<keyword evidence="5 11" id="KW-0560">Oxidoreductase</keyword>
<evidence type="ECO:0000256" key="5">
    <source>
        <dbReference type="ARBA" id="ARBA00023002"/>
    </source>
</evidence>
<feature type="binding site" evidence="9">
    <location>
        <position position="158"/>
    </location>
    <ligand>
        <name>substrate</name>
    </ligand>
</feature>
<dbReference type="EMBL" id="PUHW01000314">
    <property type="protein sequence ID" value="KAG0687106.1"/>
    <property type="molecule type" value="Genomic_DNA"/>
</dbReference>
<comment type="catalytic activity">
    <reaction evidence="7">
        <text>(S)-malate + NAD(+) = oxaloacetate + NADH + H(+)</text>
        <dbReference type="Rhea" id="RHEA:21432"/>
        <dbReference type="ChEBI" id="CHEBI:15378"/>
        <dbReference type="ChEBI" id="CHEBI:15589"/>
        <dbReference type="ChEBI" id="CHEBI:16452"/>
        <dbReference type="ChEBI" id="CHEBI:57540"/>
        <dbReference type="ChEBI" id="CHEBI:57945"/>
        <dbReference type="EC" id="1.1.1.37"/>
    </reaction>
</comment>
<dbReference type="EC" id="1.1.1.37" evidence="3"/>
<evidence type="ECO:0000256" key="7">
    <source>
        <dbReference type="ARBA" id="ARBA00048313"/>
    </source>
</evidence>
<name>A0A9P7BDQ3_9ASCO</name>
<evidence type="ECO:0000259" key="12">
    <source>
        <dbReference type="Pfam" id="PF00056"/>
    </source>
</evidence>
<dbReference type="OrthoDB" id="4069699at2759"/>
<dbReference type="Pfam" id="PF00056">
    <property type="entry name" value="Ldh_1_N"/>
    <property type="match status" value="1"/>
</dbReference>
<comment type="subunit">
    <text evidence="2">Homodimer.</text>
</comment>
<feature type="binding site" evidence="10">
    <location>
        <position position="99"/>
    </location>
    <ligand>
        <name>NAD(+)</name>
        <dbReference type="ChEBI" id="CHEBI:57540"/>
    </ligand>
</feature>
<evidence type="ECO:0000256" key="4">
    <source>
        <dbReference type="ARBA" id="ARBA00022532"/>
    </source>
</evidence>
<dbReference type="InterPro" id="IPR015955">
    <property type="entry name" value="Lactate_DH/Glyco_Ohase_4_C"/>
</dbReference>
<dbReference type="NCBIfam" id="TIGR01772">
    <property type="entry name" value="MDH_euk_gproteo"/>
    <property type="match status" value="1"/>
</dbReference>
<dbReference type="InterPro" id="IPR022383">
    <property type="entry name" value="Lactate/malate_DH_C"/>
</dbReference>
<evidence type="ECO:0000256" key="6">
    <source>
        <dbReference type="ARBA" id="ARBA00023027"/>
    </source>
</evidence>
<feature type="domain" description="Lactate/malate dehydrogenase N-terminal" evidence="12">
    <location>
        <begin position="3"/>
        <end position="150"/>
    </location>
</feature>
<dbReference type="SUPFAM" id="SSF56327">
    <property type="entry name" value="LDH C-terminal domain-like"/>
    <property type="match status" value="1"/>
</dbReference>
<dbReference type="InterPro" id="IPR001557">
    <property type="entry name" value="L-lactate/malate_DH"/>
</dbReference>
<dbReference type="PANTHER" id="PTHR11540">
    <property type="entry name" value="MALATE AND LACTATE DEHYDROGENASE"/>
    <property type="match status" value="1"/>
</dbReference>
<comment type="caution">
    <text evidence="14">The sequence shown here is derived from an EMBL/GenBank/DDBJ whole genome shotgun (WGS) entry which is preliminary data.</text>
</comment>
<reference evidence="14" key="1">
    <citation type="submission" date="2020-11" db="EMBL/GenBank/DDBJ databases">
        <title>Kefir isolates.</title>
        <authorList>
            <person name="Marcisauskas S."/>
            <person name="Kim Y."/>
            <person name="Blasche S."/>
        </authorList>
    </citation>
    <scope>NUCLEOTIDE SEQUENCE</scope>
    <source>
        <strain evidence="14">Olga-1</strain>
    </source>
</reference>
<feature type="binding site" evidence="10">
    <location>
        <position position="239"/>
    </location>
    <ligand>
        <name>NAD(+)</name>
        <dbReference type="ChEBI" id="CHEBI:57540"/>
    </ligand>
</feature>
<evidence type="ECO:0000256" key="3">
    <source>
        <dbReference type="ARBA" id="ARBA00012995"/>
    </source>
</evidence>
<organism evidence="14 15">
    <name type="scientific">Pichia californica</name>
    <dbReference type="NCBI Taxonomy" id="460514"/>
    <lineage>
        <taxon>Eukaryota</taxon>
        <taxon>Fungi</taxon>
        <taxon>Dikarya</taxon>
        <taxon>Ascomycota</taxon>
        <taxon>Saccharomycotina</taxon>
        <taxon>Pichiomycetes</taxon>
        <taxon>Pichiales</taxon>
        <taxon>Pichiaceae</taxon>
        <taxon>Pichia</taxon>
    </lineage>
</organism>
<accession>A0A9P7BDQ3</accession>
<proteinExistence type="inferred from homology"/>
<feature type="binding site" evidence="10">
    <location>
        <begin position="122"/>
        <end position="124"/>
    </location>
    <ligand>
        <name>NAD(+)</name>
        <dbReference type="ChEBI" id="CHEBI:57540"/>
    </ligand>
</feature>
<dbReference type="CDD" id="cd01337">
    <property type="entry name" value="MDH_glyoxysomal_mitochondrial"/>
    <property type="match status" value="1"/>
</dbReference>
<dbReference type="FunFam" id="3.40.50.720:FF:000013">
    <property type="entry name" value="Malate dehydrogenase"/>
    <property type="match status" value="1"/>
</dbReference>
<dbReference type="SUPFAM" id="SSF51735">
    <property type="entry name" value="NAD(P)-binding Rossmann-fold domains"/>
    <property type="match status" value="1"/>
</dbReference>
<evidence type="ECO:0000256" key="1">
    <source>
        <dbReference type="ARBA" id="ARBA00008824"/>
    </source>
</evidence>
<feature type="binding site" evidence="10">
    <location>
        <position position="34"/>
    </location>
    <ligand>
        <name>NAD(+)</name>
        <dbReference type="ChEBI" id="CHEBI:57540"/>
    </ligand>
</feature>
<gene>
    <name evidence="14" type="ORF">C6P40_002875</name>
</gene>
<dbReference type="GO" id="GO:0005829">
    <property type="term" value="C:cytosol"/>
    <property type="evidence" value="ECO:0007669"/>
    <property type="project" value="TreeGrafter"/>
</dbReference>
<evidence type="ECO:0000313" key="14">
    <source>
        <dbReference type="EMBL" id="KAG0687106.1"/>
    </source>
</evidence>
<dbReference type="Pfam" id="PF02866">
    <property type="entry name" value="Ldh_1_C"/>
    <property type="match status" value="1"/>
</dbReference>
<dbReference type="FunFam" id="3.90.110.10:FF:000009">
    <property type="entry name" value="Malate dehydrogenase"/>
    <property type="match status" value="1"/>
</dbReference>
<evidence type="ECO:0000259" key="13">
    <source>
        <dbReference type="Pfam" id="PF02866"/>
    </source>
</evidence>
<feature type="active site" description="Proton acceptor" evidence="8">
    <location>
        <position position="186"/>
    </location>
</feature>
<feature type="domain" description="Lactate/malate dehydrogenase C-terminal" evidence="13">
    <location>
        <begin position="152"/>
        <end position="333"/>
    </location>
</feature>
<keyword evidence="15" id="KW-1185">Reference proteome</keyword>
<dbReference type="AlphaFoldDB" id="A0A9P7BDQ3"/>
<evidence type="ECO:0000256" key="8">
    <source>
        <dbReference type="PIRSR" id="PIRSR000102-1"/>
    </source>
</evidence>
<evidence type="ECO:0000256" key="10">
    <source>
        <dbReference type="PIRSR" id="PIRSR000102-3"/>
    </source>
</evidence>
<feature type="binding site" evidence="9">
    <location>
        <position position="86"/>
    </location>
    <ligand>
        <name>substrate</name>
    </ligand>
</feature>
<protein>
    <recommendedName>
        <fullName evidence="3">malate dehydrogenase</fullName>
        <ecNumber evidence="3">1.1.1.37</ecNumber>
    </recommendedName>
</protein>
<dbReference type="PANTHER" id="PTHR11540:SF16">
    <property type="entry name" value="MALATE DEHYDROGENASE, MITOCHONDRIAL"/>
    <property type="match status" value="1"/>
</dbReference>
<keyword evidence="4" id="KW-0816">Tricarboxylic acid cycle</keyword>
<dbReference type="InterPro" id="IPR001236">
    <property type="entry name" value="Lactate/malate_DH_N"/>
</dbReference>
<dbReference type="Gene3D" id="3.40.50.720">
    <property type="entry name" value="NAD(P)-binding Rossmann-like Domain"/>
    <property type="match status" value="1"/>
</dbReference>
<dbReference type="GO" id="GO:0030060">
    <property type="term" value="F:L-malate dehydrogenase (NAD+) activity"/>
    <property type="evidence" value="ECO:0007669"/>
    <property type="project" value="UniProtKB-EC"/>
</dbReference>
<feature type="binding site" evidence="9">
    <location>
        <position position="124"/>
    </location>
    <ligand>
        <name>substrate</name>
    </ligand>
</feature>
<evidence type="ECO:0000313" key="15">
    <source>
        <dbReference type="Proteomes" id="UP000697127"/>
    </source>
</evidence>
<dbReference type="Gene3D" id="3.90.110.10">
    <property type="entry name" value="Lactate dehydrogenase/glycoside hydrolase, family 4, C-terminal"/>
    <property type="match status" value="1"/>
</dbReference>
<comment type="similarity">
    <text evidence="1">Belongs to the LDH/MDH superfamily. MDH type 1 family.</text>
</comment>
<evidence type="ECO:0000256" key="11">
    <source>
        <dbReference type="RuleBase" id="RU003369"/>
    </source>
</evidence>
<dbReference type="PIRSF" id="PIRSF000102">
    <property type="entry name" value="Lac_mal_DH"/>
    <property type="match status" value="1"/>
</dbReference>
<feature type="binding site" evidence="10">
    <location>
        <begin position="8"/>
        <end position="14"/>
    </location>
    <ligand>
        <name>NAD(+)</name>
        <dbReference type="ChEBI" id="CHEBI:57540"/>
    </ligand>
</feature>
<evidence type="ECO:0000256" key="2">
    <source>
        <dbReference type="ARBA" id="ARBA00011738"/>
    </source>
</evidence>
<keyword evidence="6 10" id="KW-0520">NAD</keyword>
<feature type="binding site" evidence="9">
    <location>
        <position position="92"/>
    </location>
    <ligand>
        <name>substrate</name>
    </ligand>
</feature>
<dbReference type="GO" id="GO:0019752">
    <property type="term" value="P:carboxylic acid metabolic process"/>
    <property type="evidence" value="ECO:0007669"/>
    <property type="project" value="InterPro"/>
</dbReference>
<dbReference type="GO" id="GO:0006099">
    <property type="term" value="P:tricarboxylic acid cycle"/>
    <property type="evidence" value="ECO:0007669"/>
    <property type="project" value="UniProtKB-KW"/>
</dbReference>
<sequence length="338" mass="37135">MIKATILGAAGGIGQSLSLLLRLNPNIDELSLYDIVNTIGVSTDLSHIPTDQVIKGYVPKDRSDNETIKLALADSNIVIIPAGIPRKPGMTRNDLFKINAGIVKNLIHQTGLACPDAFICIISNPVNSTVPIAVEELKRLGVYNPKKVFGITTLDTLRLEEFLKLTLKESITTKYLINDVITIGGHSGDSIVPIINSWIKNFKKGESDEEYLKLIQRVQFGGDEVVKAKDGKGSATLSMATAAYRFINNLIDAIKKNIKVKEVAFVKIDDLNCVNIPDYVTKHLEYFSLPIIIGKDGVELVQFPSKLNLHEVKMIKNAVEKVKVDVTKGFDFVHGSKL</sequence>
<dbReference type="InterPro" id="IPR036291">
    <property type="entry name" value="NAD(P)-bd_dom_sf"/>
</dbReference>
<evidence type="ECO:0000256" key="9">
    <source>
        <dbReference type="PIRSR" id="PIRSR000102-2"/>
    </source>
</evidence>
<dbReference type="Proteomes" id="UP000697127">
    <property type="component" value="Unassembled WGS sequence"/>
</dbReference>
<dbReference type="InterPro" id="IPR010097">
    <property type="entry name" value="Malate_DH_type1"/>
</dbReference>